<dbReference type="EC" id="2.7.1.26" evidence="15"/>
<organism evidence="17 18">
    <name type="scientific">Wigglesworthia glossinidia endosymbiont of Glossina morsitans morsitans</name>
    <name type="common">Yale colony</name>
    <dbReference type="NCBI Taxonomy" id="1142511"/>
    <lineage>
        <taxon>Bacteria</taxon>
        <taxon>Pseudomonadati</taxon>
        <taxon>Pseudomonadota</taxon>
        <taxon>Gammaproteobacteria</taxon>
        <taxon>Enterobacterales</taxon>
        <taxon>Erwiniaceae</taxon>
        <taxon>Wigglesworthia</taxon>
    </lineage>
</organism>
<dbReference type="HOGENOM" id="CLU_048437_0_1_6"/>
<dbReference type="InterPro" id="IPR014729">
    <property type="entry name" value="Rossmann-like_a/b/a_fold"/>
</dbReference>
<evidence type="ECO:0000256" key="14">
    <source>
        <dbReference type="ARBA" id="ARBA00049494"/>
    </source>
</evidence>
<keyword evidence="11 15" id="KW-0067">ATP-binding</keyword>
<evidence type="ECO:0000256" key="10">
    <source>
        <dbReference type="ARBA" id="ARBA00022827"/>
    </source>
</evidence>
<dbReference type="NCBIfam" id="NF004162">
    <property type="entry name" value="PRK05627.1-5"/>
    <property type="match status" value="1"/>
</dbReference>
<dbReference type="Pfam" id="PF06574">
    <property type="entry name" value="FAD_syn"/>
    <property type="match status" value="1"/>
</dbReference>
<keyword evidence="5 15" id="KW-0288">FMN</keyword>
<dbReference type="KEGG" id="wgl:WIGMOR_0482"/>
<dbReference type="GO" id="GO:0008531">
    <property type="term" value="F:riboflavin kinase activity"/>
    <property type="evidence" value="ECO:0007669"/>
    <property type="project" value="UniProtKB-UniRule"/>
</dbReference>
<dbReference type="eggNOG" id="COG0196">
    <property type="taxonomic scope" value="Bacteria"/>
</dbReference>
<dbReference type="PANTHER" id="PTHR22749">
    <property type="entry name" value="RIBOFLAVIN KINASE/FMN ADENYLYLTRANSFERASE"/>
    <property type="match status" value="1"/>
</dbReference>
<keyword evidence="4 15" id="KW-0285">Flavoprotein</keyword>
<dbReference type="SUPFAM" id="SSF82114">
    <property type="entry name" value="Riboflavin kinase-like"/>
    <property type="match status" value="1"/>
</dbReference>
<evidence type="ECO:0000256" key="7">
    <source>
        <dbReference type="ARBA" id="ARBA00022695"/>
    </source>
</evidence>
<evidence type="ECO:0000256" key="13">
    <source>
        <dbReference type="ARBA" id="ARBA00047880"/>
    </source>
</evidence>
<evidence type="ECO:0000256" key="9">
    <source>
        <dbReference type="ARBA" id="ARBA00022777"/>
    </source>
</evidence>
<evidence type="ECO:0000256" key="4">
    <source>
        <dbReference type="ARBA" id="ARBA00022630"/>
    </source>
</evidence>
<dbReference type="GO" id="GO:0006747">
    <property type="term" value="P:FAD biosynthetic process"/>
    <property type="evidence" value="ECO:0007669"/>
    <property type="project" value="UniProtKB-UniRule"/>
</dbReference>
<keyword evidence="6 15" id="KW-0808">Transferase</keyword>
<dbReference type="Gene3D" id="3.40.50.620">
    <property type="entry name" value="HUPs"/>
    <property type="match status" value="1"/>
</dbReference>
<evidence type="ECO:0000256" key="3">
    <source>
        <dbReference type="ARBA" id="ARBA00005201"/>
    </source>
</evidence>
<keyword evidence="10 15" id="KW-0274">FAD</keyword>
<comment type="function">
    <text evidence="1">Catalyzes the phosphorylation of riboflavin to FMN followed by the adenylation of FMN to FAD.</text>
</comment>
<dbReference type="Gene3D" id="2.40.30.30">
    <property type="entry name" value="Riboflavin kinase-like"/>
    <property type="match status" value="1"/>
</dbReference>
<evidence type="ECO:0000256" key="5">
    <source>
        <dbReference type="ARBA" id="ARBA00022643"/>
    </source>
</evidence>
<dbReference type="UniPathway" id="UPA00277">
    <property type="reaction ID" value="UER00407"/>
</dbReference>
<dbReference type="PANTHER" id="PTHR22749:SF6">
    <property type="entry name" value="RIBOFLAVIN KINASE"/>
    <property type="match status" value="1"/>
</dbReference>
<dbReference type="InterPro" id="IPR023468">
    <property type="entry name" value="Riboflavin_kinase"/>
</dbReference>
<comment type="pathway">
    <text evidence="3 15">Cofactor biosynthesis; FMN biosynthesis; FMN from riboflavin (ATP route): step 1/1.</text>
</comment>
<keyword evidence="8 15" id="KW-0547">Nucleotide-binding</keyword>
<keyword evidence="18" id="KW-1185">Reference proteome</keyword>
<dbReference type="InterPro" id="IPR002606">
    <property type="entry name" value="Riboflavin_kinase_bac"/>
</dbReference>
<dbReference type="STRING" id="1142511.WIGMOR_0482"/>
<comment type="similarity">
    <text evidence="15">Belongs to the ribF family.</text>
</comment>
<evidence type="ECO:0000256" key="1">
    <source>
        <dbReference type="ARBA" id="ARBA00002121"/>
    </source>
</evidence>
<dbReference type="InterPro" id="IPR023465">
    <property type="entry name" value="Riboflavin_kinase_dom_sf"/>
</dbReference>
<comment type="pathway">
    <text evidence="2 15">Cofactor biosynthesis; FAD biosynthesis; FAD from FMN: step 1/1.</text>
</comment>
<dbReference type="OrthoDB" id="9803667at2"/>
<evidence type="ECO:0000313" key="18">
    <source>
        <dbReference type="Proteomes" id="UP000009061"/>
    </source>
</evidence>
<evidence type="ECO:0000256" key="15">
    <source>
        <dbReference type="PIRNR" id="PIRNR004491"/>
    </source>
</evidence>
<dbReference type="GO" id="GO:0003919">
    <property type="term" value="F:FMN adenylyltransferase activity"/>
    <property type="evidence" value="ECO:0007669"/>
    <property type="project" value="UniProtKB-UniRule"/>
</dbReference>
<evidence type="ECO:0000256" key="6">
    <source>
        <dbReference type="ARBA" id="ARBA00022679"/>
    </source>
</evidence>
<evidence type="ECO:0000256" key="2">
    <source>
        <dbReference type="ARBA" id="ARBA00004726"/>
    </source>
</evidence>
<proteinExistence type="inferred from homology"/>
<dbReference type="AlphaFoldDB" id="H6Q522"/>
<dbReference type="SMART" id="SM00904">
    <property type="entry name" value="Flavokinase"/>
    <property type="match status" value="1"/>
</dbReference>
<comment type="catalytic activity">
    <reaction evidence="13 15">
        <text>riboflavin + ATP = FMN + ADP + H(+)</text>
        <dbReference type="Rhea" id="RHEA:14357"/>
        <dbReference type="ChEBI" id="CHEBI:15378"/>
        <dbReference type="ChEBI" id="CHEBI:30616"/>
        <dbReference type="ChEBI" id="CHEBI:57986"/>
        <dbReference type="ChEBI" id="CHEBI:58210"/>
        <dbReference type="ChEBI" id="CHEBI:456216"/>
        <dbReference type="EC" id="2.7.1.26"/>
    </reaction>
</comment>
<reference evidence="17 18" key="1">
    <citation type="journal article" date="2012" name="MBio">
        <title>Insight into the transmission biology and species-specific functional capabilities of tsetse (Diptera: glossinidae) obligate symbiont wigglesworthia.</title>
        <authorList>
            <person name="Rio R.V."/>
            <person name="Symula R.E."/>
            <person name="Wang J."/>
            <person name="Lohs C."/>
            <person name="Wu Y.N."/>
            <person name="Snyder A.K."/>
            <person name="Bjornson R.D."/>
            <person name="Oshima K."/>
            <person name="Biehl B.S."/>
            <person name="Perna N.T."/>
            <person name="Hattori M."/>
            <person name="Aksoy S."/>
        </authorList>
    </citation>
    <scope>NUCLEOTIDE SEQUENCE [LARGE SCALE GENOMIC DNA]</scope>
    <source>
        <strain evidence="17">WGM</strain>
    </source>
</reference>
<protein>
    <recommendedName>
        <fullName evidence="15">Riboflavin biosynthesis protein</fullName>
    </recommendedName>
    <domain>
        <recommendedName>
            <fullName evidence="15">Riboflavin kinase</fullName>
            <ecNumber evidence="15">2.7.1.26</ecNumber>
        </recommendedName>
        <alternativeName>
            <fullName evidence="15">Flavokinase</fullName>
        </alternativeName>
    </domain>
    <domain>
        <recommendedName>
            <fullName evidence="15">FMN adenylyltransferase</fullName>
            <ecNumber evidence="15">2.7.7.2</ecNumber>
        </recommendedName>
        <alternativeName>
            <fullName evidence="15">FAD pyrophosphorylase</fullName>
        </alternativeName>
        <alternativeName>
            <fullName evidence="15">FAD synthase</fullName>
        </alternativeName>
    </domain>
</protein>
<keyword evidence="12" id="KW-0511">Multifunctional enzyme</keyword>
<keyword evidence="9 15" id="KW-0418">Kinase</keyword>
<dbReference type="Proteomes" id="UP000009061">
    <property type="component" value="Chromosome"/>
</dbReference>
<name>H6Q522_WIGGL</name>
<dbReference type="GO" id="GO:0009231">
    <property type="term" value="P:riboflavin biosynthetic process"/>
    <property type="evidence" value="ECO:0007669"/>
    <property type="project" value="InterPro"/>
</dbReference>
<feature type="domain" description="Riboflavin kinase" evidence="16">
    <location>
        <begin position="184"/>
        <end position="308"/>
    </location>
</feature>
<evidence type="ECO:0000256" key="8">
    <source>
        <dbReference type="ARBA" id="ARBA00022741"/>
    </source>
</evidence>
<dbReference type="UniPathway" id="UPA00276">
    <property type="reaction ID" value="UER00406"/>
</dbReference>
<dbReference type="EMBL" id="CP003315">
    <property type="protein sequence ID" value="AFA41305.1"/>
    <property type="molecule type" value="Genomic_DNA"/>
</dbReference>
<keyword evidence="7 15" id="KW-0548">Nucleotidyltransferase</keyword>
<dbReference type="EC" id="2.7.7.2" evidence="15"/>
<dbReference type="CDD" id="cd02064">
    <property type="entry name" value="FAD_synthetase_N"/>
    <property type="match status" value="1"/>
</dbReference>
<dbReference type="FunFam" id="3.40.50.620:FF:000021">
    <property type="entry name" value="Riboflavin biosynthesis protein"/>
    <property type="match status" value="1"/>
</dbReference>
<dbReference type="RefSeq" id="WP_014354244.1">
    <property type="nucleotide sequence ID" value="NC_016893.1"/>
</dbReference>
<dbReference type="PIRSF" id="PIRSF004491">
    <property type="entry name" value="FAD_Synth"/>
    <property type="match status" value="1"/>
</dbReference>
<evidence type="ECO:0000256" key="11">
    <source>
        <dbReference type="ARBA" id="ARBA00022840"/>
    </source>
</evidence>
<dbReference type="NCBIfam" id="TIGR00083">
    <property type="entry name" value="ribF"/>
    <property type="match status" value="1"/>
</dbReference>
<gene>
    <name evidence="17" type="primary">ribF</name>
    <name evidence="17" type="ORF">WIGMOR_0482</name>
</gene>
<dbReference type="NCBIfam" id="NF004163">
    <property type="entry name" value="PRK05627.1-6"/>
    <property type="match status" value="1"/>
</dbReference>
<evidence type="ECO:0000313" key="17">
    <source>
        <dbReference type="EMBL" id="AFA41305.1"/>
    </source>
</evidence>
<dbReference type="SUPFAM" id="SSF52374">
    <property type="entry name" value="Nucleotidylyl transferase"/>
    <property type="match status" value="1"/>
</dbReference>
<evidence type="ECO:0000256" key="12">
    <source>
        <dbReference type="ARBA" id="ARBA00023268"/>
    </source>
</evidence>
<dbReference type="GO" id="GO:0009398">
    <property type="term" value="P:FMN biosynthetic process"/>
    <property type="evidence" value="ECO:0007669"/>
    <property type="project" value="UniProtKB-UniRule"/>
</dbReference>
<dbReference type="InterPro" id="IPR015864">
    <property type="entry name" value="FAD_synthase"/>
</dbReference>
<accession>H6Q522</accession>
<sequence>MKIRHARKISTIKQYHDKSIITIGNFDGVHLGHQKIIKQLKLESIKRNLSMILLVFEPQPKEYLSKFAPKRITILRDKIKYFKHLGITQVICINFNKYFAKLHAEYFIKEFLVRILNTKCIVIGENFRFGYKAQGDIDLLKLQGKKLGFDVIIVATSKIYHQRISSTKIRKALKKNDLQYAENMLGHTYCISGKVIHGNAIGRTIGIPTINISLKNKKLAVNGVYAVELNGINKNVVHGVANIGIRPTFSGIKQNIEVHLLNIDGNFYSKHVEIIIKKKIREENQFASLSKLKKQILADIKNVNNYFINKNI</sequence>
<dbReference type="GO" id="GO:0005524">
    <property type="term" value="F:ATP binding"/>
    <property type="evidence" value="ECO:0007669"/>
    <property type="project" value="UniProtKB-UniRule"/>
</dbReference>
<dbReference type="NCBIfam" id="NF004159">
    <property type="entry name" value="PRK05627.1-2"/>
    <property type="match status" value="1"/>
</dbReference>
<dbReference type="InterPro" id="IPR015865">
    <property type="entry name" value="Riboflavin_kinase_bac/euk"/>
</dbReference>
<comment type="catalytic activity">
    <reaction evidence="14 15">
        <text>FMN + ATP + H(+) = FAD + diphosphate</text>
        <dbReference type="Rhea" id="RHEA:17237"/>
        <dbReference type="ChEBI" id="CHEBI:15378"/>
        <dbReference type="ChEBI" id="CHEBI:30616"/>
        <dbReference type="ChEBI" id="CHEBI:33019"/>
        <dbReference type="ChEBI" id="CHEBI:57692"/>
        <dbReference type="ChEBI" id="CHEBI:58210"/>
        <dbReference type="EC" id="2.7.7.2"/>
    </reaction>
</comment>
<dbReference type="Pfam" id="PF01687">
    <property type="entry name" value="Flavokinase"/>
    <property type="match status" value="1"/>
</dbReference>
<evidence type="ECO:0000259" key="16">
    <source>
        <dbReference type="SMART" id="SM00904"/>
    </source>
</evidence>